<dbReference type="SUPFAM" id="SSF53383">
    <property type="entry name" value="PLP-dependent transferases"/>
    <property type="match status" value="1"/>
</dbReference>
<dbReference type="FunFam" id="3.90.1150.10:FF:000049">
    <property type="entry name" value="Alanine-glyoxylate aminotransferase 1"/>
    <property type="match status" value="1"/>
</dbReference>
<evidence type="ECO:0000256" key="7">
    <source>
        <dbReference type="RuleBase" id="RU004075"/>
    </source>
</evidence>
<comment type="cofactor">
    <cofactor evidence="1 8">
        <name>pyridoxal 5'-phosphate</name>
        <dbReference type="ChEBI" id="CHEBI:597326"/>
    </cofactor>
</comment>
<evidence type="ECO:0000313" key="11">
    <source>
        <dbReference type="Proteomes" id="UP000033140"/>
    </source>
</evidence>
<dbReference type="AlphaFoldDB" id="A0A0E9NFV9"/>
<keyword evidence="4" id="KW-0032">Aminotransferase</keyword>
<comment type="caution">
    <text evidence="10">The sequence shown here is derived from an EMBL/GenBank/DDBJ whole genome shotgun (WGS) entry which is preliminary data.</text>
</comment>
<dbReference type="Gene3D" id="3.40.640.10">
    <property type="entry name" value="Type I PLP-dependent aspartate aminotransferase-like (Major domain)"/>
    <property type="match status" value="1"/>
</dbReference>
<dbReference type="EMBL" id="BACD03000015">
    <property type="protein sequence ID" value="GAO48571.1"/>
    <property type="molecule type" value="Genomic_DNA"/>
</dbReference>
<evidence type="ECO:0000256" key="6">
    <source>
        <dbReference type="ARBA" id="ARBA00022898"/>
    </source>
</evidence>
<organism evidence="10 11">
    <name type="scientific">Saitoella complicata (strain BCRC 22490 / CBS 7301 / JCM 7358 / NBRC 10748 / NRRL Y-17804)</name>
    <dbReference type="NCBI Taxonomy" id="698492"/>
    <lineage>
        <taxon>Eukaryota</taxon>
        <taxon>Fungi</taxon>
        <taxon>Dikarya</taxon>
        <taxon>Ascomycota</taxon>
        <taxon>Taphrinomycotina</taxon>
        <taxon>Taphrinomycotina incertae sedis</taxon>
        <taxon>Saitoella</taxon>
    </lineage>
</organism>
<evidence type="ECO:0000256" key="8">
    <source>
        <dbReference type="RuleBase" id="RU004504"/>
    </source>
</evidence>
<accession>A0A0E9NFV9</accession>
<dbReference type="FunFam" id="3.40.640.10:FF:000027">
    <property type="entry name" value="Serine--pyruvate aminotransferase, mitochondrial"/>
    <property type="match status" value="1"/>
</dbReference>
<dbReference type="Gene3D" id="3.90.1150.10">
    <property type="entry name" value="Aspartate Aminotransferase, domain 1"/>
    <property type="match status" value="1"/>
</dbReference>
<evidence type="ECO:0000256" key="1">
    <source>
        <dbReference type="ARBA" id="ARBA00001933"/>
    </source>
</evidence>
<reference evidence="10 11" key="1">
    <citation type="journal article" date="2011" name="J. Gen. Appl. Microbiol.">
        <title>Draft genome sequencing of the enigmatic yeast Saitoella complicata.</title>
        <authorList>
            <person name="Nishida H."/>
            <person name="Hamamoto M."/>
            <person name="Sugiyama J."/>
        </authorList>
    </citation>
    <scope>NUCLEOTIDE SEQUENCE [LARGE SCALE GENOMIC DNA]</scope>
    <source>
        <strain evidence="10 11">NRRL Y-17804</strain>
    </source>
</reference>
<dbReference type="InterPro" id="IPR015422">
    <property type="entry name" value="PyrdxlP-dep_Trfase_small"/>
</dbReference>
<dbReference type="InterPro" id="IPR015421">
    <property type="entry name" value="PyrdxlP-dep_Trfase_major"/>
</dbReference>
<evidence type="ECO:0000256" key="4">
    <source>
        <dbReference type="ARBA" id="ARBA00022576"/>
    </source>
</evidence>
<evidence type="ECO:0000256" key="2">
    <source>
        <dbReference type="ARBA" id="ARBA00009236"/>
    </source>
</evidence>
<sequence length="446" mass="48485">MASPLLRSARCREHLLIPNLHRISVHLTHHQQTLPLPRPNISIKKNHPLIRSFHQSSQKMSSPNAIPHPLLMIPGPIEFTDEVLQANAHPSMSHVGAPFINVFGESLEMLRKVFLTSDPASQPLVLSGSGTLGWDIVAANLIEPGEEALVLHTGYFADGFAECIETYGGKATQLQAPIGGRPTLEQIEKALKEKKFKVITITHVDTSTGVLSDPRTVCELVQRVSPETLVVVDGVCSVGAEDLEFDKWGVDVALTASQKAIGVPPGLSIVMLGKRAVQAFENRKAKPASFFASLKKWIPIMKAYESRKPAYFATPAVQLIYALNASLKQILQTSMQERFAKHKAASKKVKDFVKAMGLEQVPNKPEESANTMTAVKLPDGIAPTDLLPKLAARDIVFAGGLLPQVKYFRVGHMGVTATDEQRGDLTKALEGLKAALAECGYEGAKH</sequence>
<evidence type="ECO:0000256" key="5">
    <source>
        <dbReference type="ARBA" id="ARBA00022679"/>
    </source>
</evidence>
<evidence type="ECO:0000313" key="10">
    <source>
        <dbReference type="EMBL" id="GAO48571.1"/>
    </source>
</evidence>
<evidence type="ECO:0000259" key="9">
    <source>
        <dbReference type="Pfam" id="PF00266"/>
    </source>
</evidence>
<dbReference type="Proteomes" id="UP000033140">
    <property type="component" value="Unassembled WGS sequence"/>
</dbReference>
<dbReference type="InterPro" id="IPR020578">
    <property type="entry name" value="Aminotrans_V_PyrdxlP_BS"/>
</dbReference>
<dbReference type="GO" id="GO:0005777">
    <property type="term" value="C:peroxisome"/>
    <property type="evidence" value="ECO:0007669"/>
    <property type="project" value="TreeGrafter"/>
</dbReference>
<dbReference type="OMA" id="YEWDTPA"/>
<feature type="domain" description="Aminotransferase class V" evidence="9">
    <location>
        <begin position="85"/>
        <end position="400"/>
    </location>
</feature>
<gene>
    <name evidence="10" type="ORF">G7K_2744-t1</name>
</gene>
<keyword evidence="5" id="KW-0808">Transferase</keyword>
<dbReference type="InterPro" id="IPR015424">
    <property type="entry name" value="PyrdxlP-dep_Trfase"/>
</dbReference>
<dbReference type="PANTHER" id="PTHR21152">
    <property type="entry name" value="AMINOTRANSFERASE CLASS V"/>
    <property type="match status" value="1"/>
</dbReference>
<name>A0A0E9NFV9_SAICN</name>
<dbReference type="EC" id="2.6.1.44" evidence="3"/>
<protein>
    <recommendedName>
        <fullName evidence="3">alanine--glyoxylate transaminase</fullName>
        <ecNumber evidence="3">2.6.1.44</ecNumber>
    </recommendedName>
</protein>
<dbReference type="Pfam" id="PF00266">
    <property type="entry name" value="Aminotran_5"/>
    <property type="match status" value="1"/>
</dbReference>
<dbReference type="PANTHER" id="PTHR21152:SF24">
    <property type="entry name" value="ALANINE--GLYOXYLATE AMINOTRANSFERASE 1"/>
    <property type="match status" value="1"/>
</dbReference>
<proteinExistence type="inferred from homology"/>
<reference evidence="10 11" key="3">
    <citation type="journal article" date="2015" name="Genome Announc.">
        <title>Draft Genome Sequence of the Archiascomycetous Yeast Saitoella complicata.</title>
        <authorList>
            <person name="Yamauchi K."/>
            <person name="Kondo S."/>
            <person name="Hamamoto M."/>
            <person name="Takahashi Y."/>
            <person name="Ogura Y."/>
            <person name="Hayashi T."/>
            <person name="Nishida H."/>
        </authorList>
    </citation>
    <scope>NUCLEOTIDE SEQUENCE [LARGE SCALE GENOMIC DNA]</scope>
    <source>
        <strain evidence="10 11">NRRL Y-17804</strain>
    </source>
</reference>
<keyword evidence="11" id="KW-1185">Reference proteome</keyword>
<dbReference type="PROSITE" id="PS00595">
    <property type="entry name" value="AA_TRANSFER_CLASS_5"/>
    <property type="match status" value="1"/>
</dbReference>
<evidence type="ECO:0000256" key="3">
    <source>
        <dbReference type="ARBA" id="ARBA00013049"/>
    </source>
</evidence>
<comment type="similarity">
    <text evidence="2 7">Belongs to the class-V pyridoxal-phosphate-dependent aminotransferase family.</text>
</comment>
<dbReference type="GO" id="GO:0019265">
    <property type="term" value="P:glycine biosynthetic process, by transamination of glyoxylate"/>
    <property type="evidence" value="ECO:0007669"/>
    <property type="project" value="TreeGrafter"/>
</dbReference>
<dbReference type="STRING" id="698492.A0A0E9NFV9"/>
<dbReference type="InterPro" id="IPR000192">
    <property type="entry name" value="Aminotrans_V_dom"/>
</dbReference>
<dbReference type="GO" id="GO:0004760">
    <property type="term" value="F:L-serine-pyruvate transaminase activity"/>
    <property type="evidence" value="ECO:0007669"/>
    <property type="project" value="TreeGrafter"/>
</dbReference>
<dbReference type="GO" id="GO:0008453">
    <property type="term" value="F:alanine-glyoxylate transaminase activity"/>
    <property type="evidence" value="ECO:0007669"/>
    <property type="project" value="UniProtKB-EC"/>
</dbReference>
<reference evidence="10 11" key="2">
    <citation type="journal article" date="2014" name="J. Gen. Appl. Microbiol.">
        <title>The early diverging ascomycetous budding yeast Saitoella complicata has three histone deacetylases belonging to the Clr6, Hos2, and Rpd3 lineages.</title>
        <authorList>
            <person name="Nishida H."/>
            <person name="Matsumoto T."/>
            <person name="Kondo S."/>
            <person name="Hamamoto M."/>
            <person name="Yoshikawa H."/>
        </authorList>
    </citation>
    <scope>NUCLEOTIDE SEQUENCE [LARGE SCALE GENOMIC DNA]</scope>
    <source>
        <strain evidence="10 11">NRRL Y-17804</strain>
    </source>
</reference>
<keyword evidence="6" id="KW-0663">Pyridoxal phosphate</keyword>